<dbReference type="Proteomes" id="UP000179023">
    <property type="component" value="Unassembled WGS sequence"/>
</dbReference>
<dbReference type="InterPro" id="IPR035901">
    <property type="entry name" value="GIY-YIG_endonuc_sf"/>
</dbReference>
<accession>A0A1G2KMB2</accession>
<dbReference type="AlphaFoldDB" id="A0A1G2KMB2"/>
<reference evidence="2 3" key="1">
    <citation type="journal article" date="2016" name="Nat. Commun.">
        <title>Thousands of microbial genomes shed light on interconnected biogeochemical processes in an aquifer system.</title>
        <authorList>
            <person name="Anantharaman K."/>
            <person name="Brown C.T."/>
            <person name="Hug L.A."/>
            <person name="Sharon I."/>
            <person name="Castelle C.J."/>
            <person name="Probst A.J."/>
            <person name="Thomas B.C."/>
            <person name="Singh A."/>
            <person name="Wilkins M.J."/>
            <person name="Karaoz U."/>
            <person name="Brodie E.L."/>
            <person name="Williams K.H."/>
            <person name="Hubbard S.S."/>
            <person name="Banfield J.F."/>
        </authorList>
    </citation>
    <scope>NUCLEOTIDE SEQUENCE [LARGE SCALE GENOMIC DNA]</scope>
</reference>
<evidence type="ECO:0000313" key="3">
    <source>
        <dbReference type="Proteomes" id="UP000179023"/>
    </source>
</evidence>
<organism evidence="2 3">
    <name type="scientific">Candidatus Sungbacteria bacterium RIFCSPHIGHO2_02_FULL_47_11</name>
    <dbReference type="NCBI Taxonomy" id="1802270"/>
    <lineage>
        <taxon>Bacteria</taxon>
        <taxon>Candidatus Sungiibacteriota</taxon>
    </lineage>
</organism>
<evidence type="ECO:0000313" key="2">
    <source>
        <dbReference type="EMBL" id="OHA00546.1"/>
    </source>
</evidence>
<proteinExistence type="predicted"/>
<feature type="domain" description="GIY-YIG" evidence="1">
    <location>
        <begin position="1"/>
        <end position="77"/>
    </location>
</feature>
<comment type="caution">
    <text evidence="2">The sequence shown here is derived from an EMBL/GenBank/DDBJ whole genome shotgun (WGS) entry which is preliminary data.</text>
</comment>
<evidence type="ECO:0000259" key="1">
    <source>
        <dbReference type="PROSITE" id="PS50164"/>
    </source>
</evidence>
<dbReference type="PROSITE" id="PS50164">
    <property type="entry name" value="GIY_YIG"/>
    <property type="match status" value="1"/>
</dbReference>
<protein>
    <recommendedName>
        <fullName evidence="1">GIY-YIG domain-containing protein</fullName>
    </recommendedName>
</protein>
<name>A0A1G2KMB2_9BACT</name>
<sequence>MYFVYILLSKKDKRTYAGYTKNVYLRLREHNAGRVSATKHRIPLEVFLTERFKTAQSAKNRELWWKSSTGRKKLKELFARQNT</sequence>
<dbReference type="Pfam" id="PF01541">
    <property type="entry name" value="GIY-YIG"/>
    <property type="match status" value="1"/>
</dbReference>
<gene>
    <name evidence="2" type="ORF">A3C07_05055</name>
</gene>
<dbReference type="SUPFAM" id="SSF82771">
    <property type="entry name" value="GIY-YIG endonuclease"/>
    <property type="match status" value="1"/>
</dbReference>
<dbReference type="Gene3D" id="3.40.1440.10">
    <property type="entry name" value="GIY-YIG endonuclease"/>
    <property type="match status" value="1"/>
</dbReference>
<dbReference type="EMBL" id="MHQI01000012">
    <property type="protein sequence ID" value="OHA00546.1"/>
    <property type="molecule type" value="Genomic_DNA"/>
</dbReference>
<dbReference type="InterPro" id="IPR000305">
    <property type="entry name" value="GIY-YIG_endonuc"/>
</dbReference>